<dbReference type="InterPro" id="IPR011037">
    <property type="entry name" value="Pyrv_Knase-like_insert_dom_sf"/>
</dbReference>
<gene>
    <name evidence="2" type="ORF">HLPR_02150</name>
</gene>
<dbReference type="EMBL" id="AP028654">
    <property type="protein sequence ID" value="BEP27884.1"/>
    <property type="molecule type" value="Genomic_DNA"/>
</dbReference>
<dbReference type="KEGG" id="hprf:HLPR_02150"/>
<protein>
    <recommendedName>
        <fullName evidence="1">MOSC domain-containing protein</fullName>
    </recommendedName>
</protein>
<keyword evidence="3" id="KW-1185">Reference proteome</keyword>
<evidence type="ECO:0000313" key="2">
    <source>
        <dbReference type="EMBL" id="BEP27884.1"/>
    </source>
</evidence>
<evidence type="ECO:0000313" key="3">
    <source>
        <dbReference type="Proteomes" id="UP001321786"/>
    </source>
</evidence>
<dbReference type="Proteomes" id="UP001321786">
    <property type="component" value="Chromosome"/>
</dbReference>
<dbReference type="GO" id="GO:0003824">
    <property type="term" value="F:catalytic activity"/>
    <property type="evidence" value="ECO:0007669"/>
    <property type="project" value="InterPro"/>
</dbReference>
<evidence type="ECO:0000259" key="1">
    <source>
        <dbReference type="Pfam" id="PF03473"/>
    </source>
</evidence>
<dbReference type="Gene3D" id="2.40.33.20">
    <property type="entry name" value="PK beta-barrel domain-like"/>
    <property type="match status" value="1"/>
</dbReference>
<dbReference type="Pfam" id="PF03473">
    <property type="entry name" value="MOSC"/>
    <property type="match status" value="1"/>
</dbReference>
<name>A0AAU9EJ01_9FIRM</name>
<organism evidence="2 3">
    <name type="scientific">Helicovermis profundi</name>
    <dbReference type="NCBI Taxonomy" id="3065157"/>
    <lineage>
        <taxon>Bacteria</taxon>
        <taxon>Bacillati</taxon>
        <taxon>Bacillota</taxon>
        <taxon>Clostridia</taxon>
        <taxon>Helicovermis</taxon>
    </lineage>
</organism>
<accession>A0AAU9EJ01</accession>
<dbReference type="SUPFAM" id="SSF50800">
    <property type="entry name" value="PK beta-barrel domain-like"/>
    <property type="match status" value="1"/>
</dbReference>
<dbReference type="GO" id="GO:0030151">
    <property type="term" value="F:molybdenum ion binding"/>
    <property type="evidence" value="ECO:0007669"/>
    <property type="project" value="InterPro"/>
</dbReference>
<dbReference type="AlphaFoldDB" id="A0AAU9EJ01"/>
<dbReference type="GO" id="GO:0030170">
    <property type="term" value="F:pyridoxal phosphate binding"/>
    <property type="evidence" value="ECO:0007669"/>
    <property type="project" value="InterPro"/>
</dbReference>
<proteinExistence type="predicted"/>
<dbReference type="InterPro" id="IPR005302">
    <property type="entry name" value="MoCF_Sase_C"/>
</dbReference>
<dbReference type="RefSeq" id="WP_338536244.1">
    <property type="nucleotide sequence ID" value="NZ_AP028654.1"/>
</dbReference>
<feature type="domain" description="MOSC" evidence="1">
    <location>
        <begin position="60"/>
        <end position="112"/>
    </location>
</feature>
<reference evidence="2 3" key="1">
    <citation type="submission" date="2023-08" db="EMBL/GenBank/DDBJ databases">
        <title>Helicovermis profunda gen. nov., sp. nov., a novel mesophilic, fermentative bacterium within the Bacillota from a deep-sea hydrothermal vent chimney.</title>
        <authorList>
            <person name="Miyazaki U."/>
            <person name="Mizutani D."/>
            <person name="Hashimoto Y."/>
            <person name="Tame A."/>
            <person name="Sawayama S."/>
            <person name="Miyazaki J."/>
            <person name="Takai K."/>
            <person name="Nakagawa S."/>
        </authorList>
    </citation>
    <scope>NUCLEOTIDE SEQUENCE [LARGE SCALE GENOMIC DNA]</scope>
    <source>
        <strain evidence="2 3">S502</strain>
    </source>
</reference>
<sequence length="141" mass="16017">MKLNKFYLSLSVKNKKSVNILELTTTCGIKNDIKSKKGSREIAILDKKSRLIVDNIKDGLCINRFRENITIEEIEMDKLRDGQNIAIGSSLIEITNVRKKCFDNCILLEQGKYCPLIKNVRYAKIINGGKITLSDDIKIIV</sequence>